<dbReference type="InterPro" id="IPR016449">
    <property type="entry name" value="K_chnl_inward-rec_Kir"/>
</dbReference>
<keyword evidence="7 11" id="KW-1133">Transmembrane helix</keyword>
<evidence type="ECO:0000256" key="6">
    <source>
        <dbReference type="ARBA" id="ARBA00022958"/>
    </source>
</evidence>
<dbReference type="GO" id="GO:0005886">
    <property type="term" value="C:plasma membrane"/>
    <property type="evidence" value="ECO:0007669"/>
    <property type="project" value="TreeGrafter"/>
</dbReference>
<proteinExistence type="predicted"/>
<feature type="domain" description="Inward rectifier potassium channel C-terminal" evidence="13">
    <location>
        <begin position="148"/>
        <end position="294"/>
    </location>
</feature>
<dbReference type="PRINTS" id="PR01320">
    <property type="entry name" value="KIRCHANNEL"/>
</dbReference>
<dbReference type="InterPro" id="IPR013518">
    <property type="entry name" value="K_chnl_inward-rec_Kir_cyto"/>
</dbReference>
<evidence type="ECO:0000256" key="10">
    <source>
        <dbReference type="ARBA" id="ARBA00023303"/>
    </source>
</evidence>
<evidence type="ECO:0000313" key="14">
    <source>
        <dbReference type="EMBL" id="MDC3988538.1"/>
    </source>
</evidence>
<comment type="caution">
    <text evidence="14">The sequence shown here is derived from an EMBL/GenBank/DDBJ whole genome shotgun (WGS) entry which is preliminary data.</text>
</comment>
<evidence type="ECO:0000256" key="4">
    <source>
        <dbReference type="ARBA" id="ARBA00022692"/>
    </source>
</evidence>
<dbReference type="InterPro" id="IPR014756">
    <property type="entry name" value="Ig_E-set"/>
</dbReference>
<keyword evidence="2" id="KW-0813">Transport</keyword>
<keyword evidence="15" id="KW-1185">Reference proteome</keyword>
<dbReference type="Pfam" id="PF17655">
    <property type="entry name" value="IRK_C"/>
    <property type="match status" value="1"/>
</dbReference>
<dbReference type="PANTHER" id="PTHR11767:SF102">
    <property type="entry name" value="INWARDLY RECTIFYING POTASSIUM CHANNEL 1, ISOFORM F"/>
    <property type="match status" value="1"/>
</dbReference>
<evidence type="ECO:0000256" key="2">
    <source>
        <dbReference type="ARBA" id="ARBA00022448"/>
    </source>
</evidence>
<gene>
    <name evidence="14" type="ORF">KEG57_49180</name>
</gene>
<evidence type="ECO:0000259" key="13">
    <source>
        <dbReference type="Pfam" id="PF17655"/>
    </source>
</evidence>
<feature type="transmembrane region" description="Helical" evidence="11">
    <location>
        <begin position="112"/>
        <end position="137"/>
    </location>
</feature>
<dbReference type="InterPro" id="IPR013099">
    <property type="entry name" value="K_chnl_dom"/>
</dbReference>
<evidence type="ECO:0000256" key="11">
    <source>
        <dbReference type="SAM" id="Phobius"/>
    </source>
</evidence>
<evidence type="ECO:0000313" key="15">
    <source>
        <dbReference type="Proteomes" id="UP001151081"/>
    </source>
</evidence>
<evidence type="ECO:0000256" key="7">
    <source>
        <dbReference type="ARBA" id="ARBA00022989"/>
    </source>
</evidence>
<dbReference type="EMBL" id="JAGTJJ010000076">
    <property type="protein sequence ID" value="MDC3988538.1"/>
    <property type="molecule type" value="Genomic_DNA"/>
</dbReference>
<evidence type="ECO:0008006" key="16">
    <source>
        <dbReference type="Google" id="ProtNLM"/>
    </source>
</evidence>
<keyword evidence="6" id="KW-0630">Potassium</keyword>
<dbReference type="GO" id="GO:0005242">
    <property type="term" value="F:inward rectifier potassium channel activity"/>
    <property type="evidence" value="ECO:0007669"/>
    <property type="project" value="InterPro"/>
</dbReference>
<evidence type="ECO:0000256" key="3">
    <source>
        <dbReference type="ARBA" id="ARBA00022538"/>
    </source>
</evidence>
<protein>
    <recommendedName>
        <fullName evidence="16">Inward rectifier potassium channel</fullName>
    </recommendedName>
</protein>
<dbReference type="PANTHER" id="PTHR11767">
    <property type="entry name" value="INWARD RECTIFIER POTASSIUM CHANNEL"/>
    <property type="match status" value="1"/>
</dbReference>
<dbReference type="Gene3D" id="2.60.40.1400">
    <property type="entry name" value="G protein-activated inward rectifier potassium channel 1"/>
    <property type="match status" value="1"/>
</dbReference>
<keyword evidence="10" id="KW-0407">Ion channel</keyword>
<dbReference type="GO" id="GO:1990573">
    <property type="term" value="P:potassium ion import across plasma membrane"/>
    <property type="evidence" value="ECO:0007669"/>
    <property type="project" value="TreeGrafter"/>
</dbReference>
<dbReference type="GO" id="GO:0034702">
    <property type="term" value="C:monoatomic ion channel complex"/>
    <property type="evidence" value="ECO:0007669"/>
    <property type="project" value="UniProtKB-KW"/>
</dbReference>
<keyword evidence="8" id="KW-0406">Ion transport</keyword>
<organism evidence="14 15">
    <name type="scientific">Polyangium jinanense</name>
    <dbReference type="NCBI Taxonomy" id="2829994"/>
    <lineage>
        <taxon>Bacteria</taxon>
        <taxon>Pseudomonadati</taxon>
        <taxon>Myxococcota</taxon>
        <taxon>Polyangia</taxon>
        <taxon>Polyangiales</taxon>
        <taxon>Polyangiaceae</taxon>
        <taxon>Polyangium</taxon>
    </lineage>
</organism>
<comment type="subcellular location">
    <subcellularLocation>
        <location evidence="1">Membrane</location>
        <topology evidence="1">Multi-pass membrane protein</topology>
    </subcellularLocation>
</comment>
<dbReference type="GO" id="GO:0034765">
    <property type="term" value="P:regulation of monoatomic ion transmembrane transport"/>
    <property type="evidence" value="ECO:0007669"/>
    <property type="project" value="TreeGrafter"/>
</dbReference>
<dbReference type="InterPro" id="IPR041647">
    <property type="entry name" value="IRK_C"/>
</dbReference>
<name>A0A9X4AXF4_9BACT</name>
<dbReference type="Pfam" id="PF07885">
    <property type="entry name" value="Ion_trans_2"/>
    <property type="match status" value="1"/>
</dbReference>
<keyword evidence="5" id="KW-0851">Voltage-gated channel</keyword>
<evidence type="ECO:0000256" key="9">
    <source>
        <dbReference type="ARBA" id="ARBA00023136"/>
    </source>
</evidence>
<feature type="domain" description="Potassium channel" evidence="12">
    <location>
        <begin position="71"/>
        <end position="138"/>
    </location>
</feature>
<feature type="transmembrane region" description="Helical" evidence="11">
    <location>
        <begin position="87"/>
        <end position="106"/>
    </location>
</feature>
<evidence type="ECO:0000259" key="12">
    <source>
        <dbReference type="Pfam" id="PF07885"/>
    </source>
</evidence>
<dbReference type="SUPFAM" id="SSF81296">
    <property type="entry name" value="E set domains"/>
    <property type="match status" value="1"/>
</dbReference>
<reference evidence="14 15" key="1">
    <citation type="submission" date="2021-04" db="EMBL/GenBank/DDBJ databases">
        <title>Genome analysis of Polyangium sp.</title>
        <authorList>
            <person name="Li Y."/>
            <person name="Wang J."/>
        </authorList>
    </citation>
    <scope>NUCLEOTIDE SEQUENCE [LARGE SCALE GENOMIC DNA]</scope>
    <source>
        <strain evidence="14 15">SDU14</strain>
    </source>
</reference>
<dbReference type="RefSeq" id="WP_272427832.1">
    <property type="nucleotide sequence ID" value="NZ_JAGTJJ010000076.1"/>
</dbReference>
<keyword evidence="9 11" id="KW-0472">Membrane</keyword>
<dbReference type="Proteomes" id="UP001151081">
    <property type="component" value="Unassembled WGS sequence"/>
</dbReference>
<evidence type="ECO:0000256" key="1">
    <source>
        <dbReference type="ARBA" id="ARBA00004141"/>
    </source>
</evidence>
<keyword evidence="3" id="KW-0633">Potassium transport</keyword>
<accession>A0A9X4AXF4</accession>
<feature type="transmembrane region" description="Helical" evidence="11">
    <location>
        <begin position="51"/>
        <end position="75"/>
    </location>
</feature>
<dbReference type="SUPFAM" id="SSF81324">
    <property type="entry name" value="Voltage-gated potassium channels"/>
    <property type="match status" value="1"/>
</dbReference>
<dbReference type="AlphaFoldDB" id="A0A9X4AXF4"/>
<dbReference type="Gene3D" id="1.10.287.70">
    <property type="match status" value="1"/>
</dbReference>
<sequence length="316" mass="34761">MSQAEVPPSPPPKATKWTRTLTRSGEFAGIAIQGQITSWHDFYHAVMKARWPVVALSLFTAYLATNLMFAFLYLLGGDAIANAEPGSFTDAFFFSVQTMATIGYGAMAPKTLYAHVLVTIEAIFGLFGLALATGIVFAKFARPMARVVWSDVALLSKRNGVPHLVFRVANARANQIVEASIRVCALKFDTTSEGERMRRFFDLNLLRATNPIFAMTWTVMHPIDEHSPLHGMTVEELGQGNVEILAILTGLDSTFGQTIHARYAYAADDIVENARFEDMIVVLPDGRRGLDITRISLWTPHEPKVEAAESEAPKAA</sequence>
<keyword evidence="4 11" id="KW-0812">Transmembrane</keyword>
<evidence type="ECO:0000256" key="8">
    <source>
        <dbReference type="ARBA" id="ARBA00023065"/>
    </source>
</evidence>
<evidence type="ECO:0000256" key="5">
    <source>
        <dbReference type="ARBA" id="ARBA00022882"/>
    </source>
</evidence>